<evidence type="ECO:0008006" key="3">
    <source>
        <dbReference type="Google" id="ProtNLM"/>
    </source>
</evidence>
<keyword evidence="2" id="KW-1185">Reference proteome</keyword>
<proteinExistence type="predicted"/>
<comment type="caution">
    <text evidence="1">The sequence shown here is derived from an EMBL/GenBank/DDBJ whole genome shotgun (WGS) entry which is preliminary data.</text>
</comment>
<evidence type="ECO:0000313" key="1">
    <source>
        <dbReference type="EMBL" id="MBM7083602.1"/>
    </source>
</evidence>
<evidence type="ECO:0000313" key="2">
    <source>
        <dbReference type="Proteomes" id="UP000809587"/>
    </source>
</evidence>
<dbReference type="Proteomes" id="UP000809587">
    <property type="component" value="Unassembled WGS sequence"/>
</dbReference>
<sequence>MIELSTDQEALQALARALGEQADGKRLRRELAKGLRQALEPAKQEVRAGLMGMSTAGIPVEGPPLRTVVLSKLKAEARLTGRSTGARLRIRKKGMPRGFANAPKRLNSRKGWRHRVYGRDVWVQQIGEPEFFDRPTRQHKAAHRAAVLKVMNEHARYITRKV</sequence>
<reference evidence="1 2" key="1">
    <citation type="submission" date="2021-02" db="EMBL/GenBank/DDBJ databases">
        <authorList>
            <person name="Lee D.-H."/>
        </authorList>
    </citation>
    <scope>NUCLEOTIDE SEQUENCE [LARGE SCALE GENOMIC DNA]</scope>
    <source>
        <strain evidence="1 2">MMS20-R2-29</strain>
    </source>
</reference>
<dbReference type="EMBL" id="JAFEUO010000003">
    <property type="protein sequence ID" value="MBM7083602.1"/>
    <property type="molecule type" value="Genomic_DNA"/>
</dbReference>
<protein>
    <recommendedName>
        <fullName evidence="3">Phage protein, HK97 gp10 family</fullName>
    </recommendedName>
</protein>
<name>A0ABS2JAM1_9ACTN</name>
<organism evidence="1 2">
    <name type="scientific">Micromonospora humidisoli</name>
    <dbReference type="NCBI Taxonomy" id="2807622"/>
    <lineage>
        <taxon>Bacteria</taxon>
        <taxon>Bacillati</taxon>
        <taxon>Actinomycetota</taxon>
        <taxon>Actinomycetes</taxon>
        <taxon>Micromonosporales</taxon>
        <taxon>Micromonosporaceae</taxon>
        <taxon>Micromonospora</taxon>
    </lineage>
</organism>
<dbReference type="RefSeq" id="WP_204958742.1">
    <property type="nucleotide sequence ID" value="NZ_JAFEUO010000003.1"/>
</dbReference>
<accession>A0ABS2JAM1</accession>
<gene>
    <name evidence="1" type="ORF">JQN84_13860</name>
</gene>